<accession>A0A4U8Z097</accession>
<gene>
    <name evidence="6" type="ORF">MTUNDRAET4_1537</name>
</gene>
<dbReference type="InterPro" id="IPR009057">
    <property type="entry name" value="Homeodomain-like_sf"/>
</dbReference>
<feature type="compositionally biased region" description="Low complexity" evidence="4">
    <location>
        <begin position="19"/>
        <end position="34"/>
    </location>
</feature>
<evidence type="ECO:0000256" key="3">
    <source>
        <dbReference type="ARBA" id="ARBA00023163"/>
    </source>
</evidence>
<sequence>MKPEHQYSDALGTPYLAIPRTSSSRSATRPAGTTPPTVNEVRIFDADVLVKRSEEWAGGKAVLVDRQPRAELTKFAHCLKRHTIALHVEGANTSATLKYDDGKQSVTGSTVGQVMLIPARHHLEGFADYSSKVRHLLLTLDPQMLDREYDDTADFDTLDLPYRPNLNDGVIAGQMRVLQSELDRPGPLSRLFVESLCCEIAVRSLRICTRRAPMRISSGLAPRRLRLVKDYIEANLSNSITLADLAAIANVSCSHFSRAFRASTGIGAHRYIVRQRIEQAKQLLTEGKMSIAEIALAAGFGNQSHLTTRFRREVGTTPARFRNLA</sequence>
<dbReference type="PROSITE" id="PS01124">
    <property type="entry name" value="HTH_ARAC_FAMILY_2"/>
    <property type="match status" value="1"/>
</dbReference>
<evidence type="ECO:0000256" key="4">
    <source>
        <dbReference type="SAM" id="MobiDB-lite"/>
    </source>
</evidence>
<dbReference type="RefSeq" id="WP_134488424.1">
    <property type="nucleotide sequence ID" value="NZ_CP139089.1"/>
</dbReference>
<dbReference type="InterPro" id="IPR018062">
    <property type="entry name" value="HTH_AraC-typ_CS"/>
</dbReference>
<proteinExistence type="predicted"/>
<keyword evidence="2" id="KW-0238">DNA-binding</keyword>
<dbReference type="InterPro" id="IPR018060">
    <property type="entry name" value="HTH_AraC"/>
</dbReference>
<dbReference type="OrthoDB" id="110167at2"/>
<evidence type="ECO:0000256" key="1">
    <source>
        <dbReference type="ARBA" id="ARBA00023015"/>
    </source>
</evidence>
<keyword evidence="1" id="KW-0805">Transcription regulation</keyword>
<dbReference type="SUPFAM" id="SSF46689">
    <property type="entry name" value="Homeodomain-like"/>
    <property type="match status" value="2"/>
</dbReference>
<name>A0A4U8Z097_METTU</name>
<organism evidence="6 7">
    <name type="scientific">Methylocella tundrae</name>
    <dbReference type="NCBI Taxonomy" id="227605"/>
    <lineage>
        <taxon>Bacteria</taxon>
        <taxon>Pseudomonadati</taxon>
        <taxon>Pseudomonadota</taxon>
        <taxon>Alphaproteobacteria</taxon>
        <taxon>Hyphomicrobiales</taxon>
        <taxon>Beijerinckiaceae</taxon>
        <taxon>Methylocella</taxon>
    </lineage>
</organism>
<evidence type="ECO:0000313" key="7">
    <source>
        <dbReference type="Proteomes" id="UP000294360"/>
    </source>
</evidence>
<dbReference type="Gene3D" id="1.10.10.60">
    <property type="entry name" value="Homeodomain-like"/>
    <property type="match status" value="2"/>
</dbReference>
<feature type="region of interest" description="Disordered" evidence="4">
    <location>
        <begin position="1"/>
        <end position="37"/>
    </location>
</feature>
<dbReference type="KEGG" id="mtun:MTUNDRAET4_1537"/>
<evidence type="ECO:0000313" key="6">
    <source>
        <dbReference type="EMBL" id="VFU08430.1"/>
    </source>
</evidence>
<reference evidence="6 7" key="1">
    <citation type="submission" date="2019-03" db="EMBL/GenBank/DDBJ databases">
        <authorList>
            <person name="Kox A.R. M."/>
        </authorList>
    </citation>
    <scope>NUCLEOTIDE SEQUENCE [LARGE SCALE GENOMIC DNA]</scope>
    <source>
        <strain evidence="6">MTUNDRAET4 annotated genome</strain>
    </source>
</reference>
<evidence type="ECO:0000256" key="2">
    <source>
        <dbReference type="ARBA" id="ARBA00023125"/>
    </source>
</evidence>
<dbReference type="PROSITE" id="PS00041">
    <property type="entry name" value="HTH_ARAC_FAMILY_1"/>
    <property type="match status" value="1"/>
</dbReference>
<dbReference type="PANTHER" id="PTHR46796">
    <property type="entry name" value="HTH-TYPE TRANSCRIPTIONAL ACTIVATOR RHAS-RELATED"/>
    <property type="match status" value="1"/>
</dbReference>
<dbReference type="InterPro" id="IPR050204">
    <property type="entry name" value="AraC_XylS_family_regulators"/>
</dbReference>
<keyword evidence="3" id="KW-0804">Transcription</keyword>
<dbReference type="PANTHER" id="PTHR46796:SF14">
    <property type="entry name" value="TRANSCRIPTIONAL REGULATORY PROTEIN"/>
    <property type="match status" value="1"/>
</dbReference>
<dbReference type="GO" id="GO:0003700">
    <property type="term" value="F:DNA-binding transcription factor activity"/>
    <property type="evidence" value="ECO:0007669"/>
    <property type="project" value="InterPro"/>
</dbReference>
<dbReference type="Pfam" id="PF12833">
    <property type="entry name" value="HTH_18"/>
    <property type="match status" value="1"/>
</dbReference>
<feature type="domain" description="HTH araC/xylS-type" evidence="5">
    <location>
        <begin position="226"/>
        <end position="324"/>
    </location>
</feature>
<dbReference type="EMBL" id="LR536450">
    <property type="protein sequence ID" value="VFU08430.1"/>
    <property type="molecule type" value="Genomic_DNA"/>
</dbReference>
<dbReference type="GO" id="GO:0043565">
    <property type="term" value="F:sequence-specific DNA binding"/>
    <property type="evidence" value="ECO:0007669"/>
    <property type="project" value="InterPro"/>
</dbReference>
<dbReference type="SMART" id="SM00342">
    <property type="entry name" value="HTH_ARAC"/>
    <property type="match status" value="1"/>
</dbReference>
<dbReference type="AlphaFoldDB" id="A0A4U8Z097"/>
<dbReference type="Proteomes" id="UP000294360">
    <property type="component" value="Chromosome"/>
</dbReference>
<evidence type="ECO:0000259" key="5">
    <source>
        <dbReference type="PROSITE" id="PS01124"/>
    </source>
</evidence>
<protein>
    <submittedName>
        <fullName evidence="6">Putative AraC family transcriptional regulator</fullName>
    </submittedName>
</protein>